<feature type="transmembrane region" description="Helical" evidence="6">
    <location>
        <begin position="267"/>
        <end position="286"/>
    </location>
</feature>
<keyword evidence="2" id="KW-0813">Transport</keyword>
<feature type="transmembrane region" description="Helical" evidence="6">
    <location>
        <begin position="199"/>
        <end position="226"/>
    </location>
</feature>
<dbReference type="PANTHER" id="PTHR23506:SF23">
    <property type="entry name" value="GH10249P"/>
    <property type="match status" value="1"/>
</dbReference>
<proteinExistence type="predicted"/>
<keyword evidence="4 6" id="KW-1133">Transmembrane helix</keyword>
<feature type="transmembrane region" description="Helical" evidence="6">
    <location>
        <begin position="323"/>
        <end position="344"/>
    </location>
</feature>
<feature type="transmembrane region" description="Helical" evidence="6">
    <location>
        <begin position="64"/>
        <end position="82"/>
    </location>
</feature>
<feature type="transmembrane region" description="Helical" evidence="6">
    <location>
        <begin position="292"/>
        <end position="311"/>
    </location>
</feature>
<dbReference type="InterPro" id="IPR036259">
    <property type="entry name" value="MFS_trans_sf"/>
</dbReference>
<evidence type="ECO:0000256" key="2">
    <source>
        <dbReference type="ARBA" id="ARBA00022448"/>
    </source>
</evidence>
<evidence type="ECO:0000256" key="3">
    <source>
        <dbReference type="ARBA" id="ARBA00022692"/>
    </source>
</evidence>
<feature type="transmembrane region" description="Helical" evidence="6">
    <location>
        <begin position="151"/>
        <end position="171"/>
    </location>
</feature>
<evidence type="ECO:0000313" key="8">
    <source>
        <dbReference type="EMBL" id="AMX85254.1"/>
    </source>
</evidence>
<name>A0ABM6AFR9_9BACL</name>
<keyword evidence="3 6" id="KW-0812">Transmembrane</keyword>
<keyword evidence="5 6" id="KW-0472">Membrane</keyword>
<dbReference type="EMBL" id="CP014342">
    <property type="protein sequence ID" value="AMX85254.1"/>
    <property type="molecule type" value="Genomic_DNA"/>
</dbReference>
<dbReference type="Gene3D" id="1.20.1250.20">
    <property type="entry name" value="MFS general substrate transporter like domains"/>
    <property type="match status" value="1"/>
</dbReference>
<dbReference type="SUPFAM" id="SSF103473">
    <property type="entry name" value="MFS general substrate transporter"/>
    <property type="match status" value="1"/>
</dbReference>
<evidence type="ECO:0000256" key="1">
    <source>
        <dbReference type="ARBA" id="ARBA00004651"/>
    </source>
</evidence>
<evidence type="ECO:0000313" key="9">
    <source>
        <dbReference type="Proteomes" id="UP000076226"/>
    </source>
</evidence>
<feature type="transmembrane region" description="Helical" evidence="6">
    <location>
        <begin position="350"/>
        <end position="374"/>
    </location>
</feature>
<evidence type="ECO:0000256" key="6">
    <source>
        <dbReference type="SAM" id="Phobius"/>
    </source>
</evidence>
<keyword evidence="9" id="KW-1185">Reference proteome</keyword>
<dbReference type="InterPro" id="IPR050930">
    <property type="entry name" value="MFS_Vesicular_Transporter"/>
</dbReference>
<feature type="transmembrane region" description="Helical" evidence="6">
    <location>
        <begin position="126"/>
        <end position="145"/>
    </location>
</feature>
<evidence type="ECO:0000256" key="4">
    <source>
        <dbReference type="ARBA" id="ARBA00022989"/>
    </source>
</evidence>
<dbReference type="PANTHER" id="PTHR23506">
    <property type="entry name" value="GH10249P"/>
    <property type="match status" value="1"/>
</dbReference>
<feature type="transmembrane region" description="Helical" evidence="6">
    <location>
        <begin position="94"/>
        <end position="114"/>
    </location>
</feature>
<dbReference type="PROSITE" id="PS50850">
    <property type="entry name" value="MFS"/>
    <property type="match status" value="1"/>
</dbReference>
<feature type="transmembrane region" description="Helical" evidence="6">
    <location>
        <begin position="7"/>
        <end position="24"/>
    </location>
</feature>
<dbReference type="Proteomes" id="UP000076226">
    <property type="component" value="Chromosome"/>
</dbReference>
<comment type="subcellular location">
    <subcellularLocation>
        <location evidence="1">Cell membrane</location>
        <topology evidence="1">Multi-pass membrane protein</topology>
    </subcellularLocation>
</comment>
<evidence type="ECO:0000259" key="7">
    <source>
        <dbReference type="PROSITE" id="PS50850"/>
    </source>
</evidence>
<feature type="transmembrane region" description="Helical" evidence="6">
    <location>
        <begin position="238"/>
        <end position="255"/>
    </location>
</feature>
<accession>A0ABM6AFR9</accession>
<dbReference type="InterPro" id="IPR011701">
    <property type="entry name" value="MFS"/>
</dbReference>
<protein>
    <submittedName>
        <fullName evidence="8">MFS transporter</fullName>
    </submittedName>
</protein>
<gene>
    <name evidence="8" type="ORF">GS3922_07135</name>
</gene>
<sequence length="385" mass="42000">MFLIASFFFWLSLFIYMPILSPYVEQLGGAYSFVGLVLGSYGLMQFLCRIPIGLVSDMVQRRKPFVMIGMAAAMGSGWLFALTNSLGWALVARALAGVAAATWVVFTVLYASYFRSEDIHRAMGQISLVVVLAQLVGMTAGGSIVDRWGWHAPFWAGGWLAAVGAVLSVSIKEQKQRGELVRPQTVQLKDLFSVMKEPLLLKVSVLSVLAHGIMFTTIFGFTPVYVLKAGLDERDLCFLMICFMIPHAIATVFIGKTVVPLFGKWRSLVIAFFGSAVFTFLIPVAGGSWLVYLVQIGSGFFLGLLFPLLLGMSIESVDESKKATAMGTYQAIYAIGMFGGPYLAGIVNELIALPFAFYFAGTLGLVAIGLIVVWKRKERGLVLND</sequence>
<feature type="transmembrane region" description="Helical" evidence="6">
    <location>
        <begin position="30"/>
        <end position="52"/>
    </location>
</feature>
<evidence type="ECO:0000256" key="5">
    <source>
        <dbReference type="ARBA" id="ARBA00023136"/>
    </source>
</evidence>
<dbReference type="InterPro" id="IPR020846">
    <property type="entry name" value="MFS_dom"/>
</dbReference>
<reference evidence="8 9" key="1">
    <citation type="submission" date="2016-02" db="EMBL/GenBank/DDBJ databases">
        <title>Complete genome sequence of Geobacillus subterraneus KCTC 3922T.</title>
        <authorList>
            <person name="Lee D.-W."/>
            <person name="Lee Y.-J."/>
            <person name="Lee S.-J."/>
            <person name="Park G.-S."/>
            <person name="Lee S.-J."/>
            <person name="Shin J.-H."/>
        </authorList>
    </citation>
    <scope>NUCLEOTIDE SEQUENCE [LARGE SCALE GENOMIC DNA]</scope>
    <source>
        <strain evidence="8 9">KCTC 3922</strain>
    </source>
</reference>
<feature type="domain" description="Major facilitator superfamily (MFS) profile" evidence="7">
    <location>
        <begin position="1"/>
        <end position="379"/>
    </location>
</feature>
<dbReference type="Pfam" id="PF07690">
    <property type="entry name" value="MFS_1"/>
    <property type="match status" value="2"/>
</dbReference>
<organism evidence="8 9">
    <name type="scientific">Geobacillus subterraneus</name>
    <dbReference type="NCBI Taxonomy" id="129338"/>
    <lineage>
        <taxon>Bacteria</taxon>
        <taxon>Bacillati</taxon>
        <taxon>Bacillota</taxon>
        <taxon>Bacilli</taxon>
        <taxon>Bacillales</taxon>
        <taxon>Anoxybacillaceae</taxon>
        <taxon>Geobacillus</taxon>
    </lineage>
</organism>